<organism evidence="3 4">
    <name type="scientific">Saccharopolyspora halophila</name>
    <dbReference type="NCBI Taxonomy" id="405551"/>
    <lineage>
        <taxon>Bacteria</taxon>
        <taxon>Bacillati</taxon>
        <taxon>Actinomycetota</taxon>
        <taxon>Actinomycetes</taxon>
        <taxon>Pseudonocardiales</taxon>
        <taxon>Pseudonocardiaceae</taxon>
        <taxon>Saccharopolyspora</taxon>
    </lineage>
</organism>
<feature type="signal peptide" evidence="2">
    <location>
        <begin position="1"/>
        <end position="27"/>
    </location>
</feature>
<sequence>MVVAKLRGALFVLLAVLLLAAGTQQLAVSEPTAGPDTGPSDVERGEMLRQGGSSYPRMVRLEHSGAANGRVLASMTTYADSAGFAVIYESTDDGESFQPVGEIRDPAGENTEGMCCSTLYELPSPVGDMPAGTLLWAGTAGIGDDVDTRRTTIRLWRSNDQGRTWQFVSTPVRAPVGPGVWEPELSVTGQGDLGLFYSDDGDPERDQKLVQIRSSDGESWSEPRITVRNDEFTVRPGMSGVRRLPDGTYVMVYEVCNYDPVHTCTVWMRKSADGWDFGDPADLGTEITSNTGAQPLGTPTISWAPGPGPNGRLLLGYQMLGNDEGGWAPGNGKTIMVNDDPSDLAGPWREIPAPVQISYNQGSTCRNFSPTLLPTSDGEDVIHITTDFEKWIGGPCEAYFGTGPIDGSAATGAGDVQPMNPLPGR</sequence>
<dbReference type="Gene3D" id="2.120.10.10">
    <property type="match status" value="1"/>
</dbReference>
<comment type="caution">
    <text evidence="3">The sequence shown here is derived from an EMBL/GenBank/DDBJ whole genome shotgun (WGS) entry which is preliminary data.</text>
</comment>
<dbReference type="SUPFAM" id="SSF50939">
    <property type="entry name" value="Sialidases"/>
    <property type="match status" value="1"/>
</dbReference>
<dbReference type="PANTHER" id="PTHR38792">
    <property type="entry name" value="BNR/ASP-BOX REPEAT DOMAIN PROTEIN (AFU_ORTHOLOGUE AFUA_7G06430)-RELATED"/>
    <property type="match status" value="1"/>
</dbReference>
<keyword evidence="4" id="KW-1185">Reference proteome</keyword>
<keyword evidence="2" id="KW-0732">Signal</keyword>
<reference evidence="4" key="1">
    <citation type="journal article" date="2019" name="Int. J. Syst. Evol. Microbiol.">
        <title>The Global Catalogue of Microorganisms (GCM) 10K type strain sequencing project: providing services to taxonomists for standard genome sequencing and annotation.</title>
        <authorList>
            <consortium name="The Broad Institute Genomics Platform"/>
            <consortium name="The Broad Institute Genome Sequencing Center for Infectious Disease"/>
            <person name="Wu L."/>
            <person name="Ma J."/>
        </authorList>
    </citation>
    <scope>NUCLEOTIDE SEQUENCE [LARGE SCALE GENOMIC DNA]</scope>
    <source>
        <strain evidence="4">JCM 16221</strain>
    </source>
</reference>
<feature type="region of interest" description="Disordered" evidence="1">
    <location>
        <begin position="29"/>
        <end position="48"/>
    </location>
</feature>
<protein>
    <submittedName>
        <fullName evidence="3">Sialidase family protein</fullName>
    </submittedName>
</protein>
<dbReference type="Proteomes" id="UP001501218">
    <property type="component" value="Unassembled WGS sequence"/>
</dbReference>
<dbReference type="InterPro" id="IPR036278">
    <property type="entry name" value="Sialidase_sf"/>
</dbReference>
<evidence type="ECO:0000313" key="3">
    <source>
        <dbReference type="EMBL" id="GAA2356107.1"/>
    </source>
</evidence>
<evidence type="ECO:0000313" key="4">
    <source>
        <dbReference type="Proteomes" id="UP001501218"/>
    </source>
</evidence>
<evidence type="ECO:0000256" key="2">
    <source>
        <dbReference type="SAM" id="SignalP"/>
    </source>
</evidence>
<dbReference type="CDD" id="cd15482">
    <property type="entry name" value="Sialidase_non-viral"/>
    <property type="match status" value="2"/>
</dbReference>
<proteinExistence type="predicted"/>
<accession>A0ABP5TQ57</accession>
<gene>
    <name evidence="3" type="ORF">GCM10009854_37740</name>
</gene>
<evidence type="ECO:0000256" key="1">
    <source>
        <dbReference type="SAM" id="MobiDB-lite"/>
    </source>
</evidence>
<feature type="chain" id="PRO_5047515614" evidence="2">
    <location>
        <begin position="28"/>
        <end position="425"/>
    </location>
</feature>
<name>A0ABP5TQ57_9PSEU</name>
<dbReference type="EMBL" id="BAAARA010000015">
    <property type="protein sequence ID" value="GAA2356107.1"/>
    <property type="molecule type" value="Genomic_DNA"/>
</dbReference>
<dbReference type="RefSeq" id="WP_344134356.1">
    <property type="nucleotide sequence ID" value="NZ_BAAARA010000015.1"/>
</dbReference>
<dbReference type="PANTHER" id="PTHR38792:SF3">
    <property type="entry name" value="BNR_ASP-BOX REPEAT DOMAIN PROTEIN (AFU_ORTHOLOGUE AFUA_7G06430)-RELATED"/>
    <property type="match status" value="1"/>
</dbReference>